<proteinExistence type="inferred from homology"/>
<dbReference type="Pfam" id="PF02530">
    <property type="entry name" value="Porin_2"/>
    <property type="match status" value="1"/>
</dbReference>
<dbReference type="InterPro" id="IPR003684">
    <property type="entry name" value="Porin_alphabac"/>
</dbReference>
<keyword evidence="6 10" id="KW-0406">Ion transport</keyword>
<evidence type="ECO:0000256" key="10">
    <source>
        <dbReference type="RuleBase" id="RU364005"/>
    </source>
</evidence>
<dbReference type="GO" id="GO:0006811">
    <property type="term" value="P:monoatomic ion transport"/>
    <property type="evidence" value="ECO:0007669"/>
    <property type="project" value="UniProtKB-KW"/>
</dbReference>
<evidence type="ECO:0000256" key="7">
    <source>
        <dbReference type="ARBA" id="ARBA00023114"/>
    </source>
</evidence>
<dbReference type="STRING" id="582675.SAMN05192565_10391"/>
<keyword evidence="2 10" id="KW-0813">Transport</keyword>
<comment type="subcellular location">
    <subcellularLocation>
        <location evidence="10">Cell outer membrane</location>
        <topology evidence="10">Multi-pass membrane protein</topology>
    </subcellularLocation>
</comment>
<keyword evidence="3 10" id="KW-1134">Transmembrane beta strand</keyword>
<name>A0A1I2RQY2_9HYPH</name>
<evidence type="ECO:0000256" key="2">
    <source>
        <dbReference type="ARBA" id="ARBA00022448"/>
    </source>
</evidence>
<evidence type="ECO:0000256" key="9">
    <source>
        <dbReference type="ARBA" id="ARBA00023237"/>
    </source>
</evidence>
<dbReference type="GO" id="GO:0015288">
    <property type="term" value="F:porin activity"/>
    <property type="evidence" value="ECO:0007669"/>
    <property type="project" value="UniProtKB-KW"/>
</dbReference>
<keyword evidence="8 10" id="KW-0472">Membrane</keyword>
<evidence type="ECO:0000256" key="1">
    <source>
        <dbReference type="ARBA" id="ARBA00009521"/>
    </source>
</evidence>
<dbReference type="GO" id="GO:0009279">
    <property type="term" value="C:cell outer membrane"/>
    <property type="evidence" value="ECO:0007669"/>
    <property type="project" value="UniProtKB-SubCell"/>
</dbReference>
<gene>
    <name evidence="11" type="ORF">SAMN05192565_10391</name>
</gene>
<dbReference type="EMBL" id="FOPM01000003">
    <property type="protein sequence ID" value="SFG43074.1"/>
    <property type="molecule type" value="Genomic_DNA"/>
</dbReference>
<evidence type="ECO:0000256" key="6">
    <source>
        <dbReference type="ARBA" id="ARBA00023065"/>
    </source>
</evidence>
<feature type="chain" id="PRO_5011329756" description="Porin" evidence="10">
    <location>
        <begin position="23"/>
        <end position="542"/>
    </location>
</feature>
<dbReference type="Proteomes" id="UP000199229">
    <property type="component" value="Unassembled WGS sequence"/>
</dbReference>
<keyword evidence="9 10" id="KW-0998">Cell outer membrane</keyword>
<keyword evidence="4 10" id="KW-0812">Transmembrane</keyword>
<dbReference type="RefSeq" id="WP_244528569.1">
    <property type="nucleotide sequence ID" value="NZ_FOPM01000003.1"/>
</dbReference>
<protein>
    <recommendedName>
        <fullName evidence="10">Porin</fullName>
    </recommendedName>
</protein>
<keyword evidence="12" id="KW-1185">Reference proteome</keyword>
<reference evidence="12" key="1">
    <citation type="submission" date="2016-10" db="EMBL/GenBank/DDBJ databases">
        <authorList>
            <person name="Varghese N."/>
            <person name="Submissions S."/>
        </authorList>
    </citation>
    <scope>NUCLEOTIDE SEQUENCE [LARGE SCALE GENOMIC DNA]</scope>
    <source>
        <strain evidence="12">Gh-105</strain>
    </source>
</reference>
<evidence type="ECO:0000313" key="11">
    <source>
        <dbReference type="EMBL" id="SFG43074.1"/>
    </source>
</evidence>
<comment type="domain">
    <text evidence="10">Consists of 16-stranded beta-barrel sheets, with large surface-exposed loops, that form a transmembrane pore at the center of each barrel. The pore is partially ocluded by a peptide loop that folds into the pore lumen.</text>
</comment>
<feature type="signal peptide" evidence="10">
    <location>
        <begin position="1"/>
        <end position="22"/>
    </location>
</feature>
<comment type="function">
    <text evidence="10">Forms passive diffusion pores that allow small molecular weight hydrophilic materials across the outer membrane.</text>
</comment>
<evidence type="ECO:0000256" key="8">
    <source>
        <dbReference type="ARBA" id="ARBA00023136"/>
    </source>
</evidence>
<sequence length="542" mass="57196">MKLSRTSLLAGVVGLMGMPAEAAEGPGERKAGSGEAVRICTPYGKGFFTIPGTETCLRLSGRARFEYAFQNAYSRNSAGDISGYQSRARLNFDARTQTDHGTLRGFTRLDVGSRTGFATMHAGALNRVGNAFPATGIDGFGRVQQQMSLDKAFIQFSGLTAGRASSFFDFYAHDFEFIVASMGSDVPSTNLVAYTASPAKGISATFSVEDPSFRQTAVYASQTLRPLVPSLDGGPALKPVAPLFVGYGADGTPTGVGFVDVAERNRLPDLVGVLRTDGAWGSAQGSVALHEVSPGFLGGDAFRGTHRGAPVDLANARDVGRAPSAYGWAVQGGVKVNLPALAPGDTLYLQGAYGAGAGLYTGLPAYVGPYAQAATAIQGAPFQQFLADAVLNPLTNRFELSTSFSATAALLHYWTPSVRSAVFGSYGRMNFAPGSRAAQGAHFGLTGTGPGTPGTRFFEVSQVLRDSYRFLVGANLIWSPVKEFDIGVEAIYTRYGVQRGRVLDLSRYPSQTAAYVNDPANPVATIASVDAVQIRARVQRDF</sequence>
<keyword evidence="7 10" id="KW-0626">Porin</keyword>
<accession>A0A1I2RQY2</accession>
<dbReference type="GO" id="GO:0046930">
    <property type="term" value="C:pore complex"/>
    <property type="evidence" value="ECO:0007669"/>
    <property type="project" value="UniProtKB-KW"/>
</dbReference>
<evidence type="ECO:0000256" key="3">
    <source>
        <dbReference type="ARBA" id="ARBA00022452"/>
    </source>
</evidence>
<evidence type="ECO:0000313" key="12">
    <source>
        <dbReference type="Proteomes" id="UP000199229"/>
    </source>
</evidence>
<organism evidence="11 12">
    <name type="scientific">Methylobacterium gossipiicola</name>
    <dbReference type="NCBI Taxonomy" id="582675"/>
    <lineage>
        <taxon>Bacteria</taxon>
        <taxon>Pseudomonadati</taxon>
        <taxon>Pseudomonadota</taxon>
        <taxon>Alphaproteobacteria</taxon>
        <taxon>Hyphomicrobiales</taxon>
        <taxon>Methylobacteriaceae</taxon>
        <taxon>Methylobacterium</taxon>
    </lineage>
</organism>
<comment type="similarity">
    <text evidence="1 10">Belongs to the alphaproteobacteria porin family.</text>
</comment>
<keyword evidence="5 10" id="KW-0732">Signal</keyword>
<evidence type="ECO:0000256" key="4">
    <source>
        <dbReference type="ARBA" id="ARBA00022692"/>
    </source>
</evidence>
<evidence type="ECO:0000256" key="5">
    <source>
        <dbReference type="ARBA" id="ARBA00022729"/>
    </source>
</evidence>
<dbReference type="AlphaFoldDB" id="A0A1I2RQY2"/>